<dbReference type="InterPro" id="IPR050812">
    <property type="entry name" value="Preph/Arog_dehydrog"/>
</dbReference>
<dbReference type="Proteomes" id="UP000219072">
    <property type="component" value="Unassembled WGS sequence"/>
</dbReference>
<dbReference type="GO" id="GO:0070403">
    <property type="term" value="F:NAD+ binding"/>
    <property type="evidence" value="ECO:0007669"/>
    <property type="project" value="InterPro"/>
</dbReference>
<dbReference type="InterPro" id="IPR046826">
    <property type="entry name" value="PDH_N"/>
</dbReference>
<keyword evidence="2" id="KW-0560">Oxidoreductase</keyword>
<protein>
    <submittedName>
        <fullName evidence="4">Prephenate dehydrogenase</fullName>
    </submittedName>
</protein>
<comment type="similarity">
    <text evidence="1">Belongs to the prephenate/arogenate dehydrogenase family.</text>
</comment>
<dbReference type="EMBL" id="OCNE01000016">
    <property type="protein sequence ID" value="SOD64427.1"/>
    <property type="molecule type" value="Genomic_DNA"/>
</dbReference>
<dbReference type="PANTHER" id="PTHR21363:SF0">
    <property type="entry name" value="PREPHENATE DEHYDROGENASE [NADP(+)]"/>
    <property type="match status" value="1"/>
</dbReference>
<dbReference type="RefSeq" id="WP_097232856.1">
    <property type="nucleotide sequence ID" value="NZ_OCNE01000016.1"/>
</dbReference>
<dbReference type="InterPro" id="IPR046825">
    <property type="entry name" value="PDH_C"/>
</dbReference>
<sequence>MRTAAIVGTGRIGTSVGAALRARGVVTYLLDVDPDAVRVAQGQGAGTTQPPPGPVDIAVLAVPPAQVAHALAAQQGRGLARCYTDTASVKVRPQRQVAAGGCDLTTLVGGHPLVRADHDGPTVASPGLFDGRPWVLTPTGLTSGAALNTCLELVSLCGAVPVLADPAAHDGAMALVSHAPRLVAALLAARLRDVDNATLRLVGQGVRDMTRAAEGSPALWSDVLTANAHPVAEVLEALAADMTSAAGDLRRRAAIAPATPGDGDAGSEPPGDALVRLLERGVEGRGRLPRAAFEPDSGGIGHA</sequence>
<dbReference type="SUPFAM" id="SSF48179">
    <property type="entry name" value="6-phosphogluconate dehydrogenase C-terminal domain-like"/>
    <property type="match status" value="1"/>
</dbReference>
<dbReference type="InterPro" id="IPR036291">
    <property type="entry name" value="NAD(P)-bd_dom_sf"/>
</dbReference>
<dbReference type="GO" id="GO:0008977">
    <property type="term" value="F:prephenate dehydrogenase (NAD+) activity"/>
    <property type="evidence" value="ECO:0007669"/>
    <property type="project" value="InterPro"/>
</dbReference>
<evidence type="ECO:0000259" key="3">
    <source>
        <dbReference type="PROSITE" id="PS51176"/>
    </source>
</evidence>
<feature type="domain" description="Prephenate/arogenate dehydrogenase" evidence="3">
    <location>
        <begin position="2"/>
        <end position="296"/>
    </location>
</feature>
<dbReference type="InterPro" id="IPR003099">
    <property type="entry name" value="Prephen_DH"/>
</dbReference>
<dbReference type="Pfam" id="PF20463">
    <property type="entry name" value="PDH_C"/>
    <property type="match status" value="1"/>
</dbReference>
<dbReference type="GO" id="GO:0004665">
    <property type="term" value="F:prephenate dehydrogenase (NADP+) activity"/>
    <property type="evidence" value="ECO:0007669"/>
    <property type="project" value="InterPro"/>
</dbReference>
<dbReference type="AlphaFoldDB" id="A0A286E0I9"/>
<dbReference type="PROSITE" id="PS51176">
    <property type="entry name" value="PDH_ADH"/>
    <property type="match status" value="1"/>
</dbReference>
<evidence type="ECO:0000256" key="1">
    <source>
        <dbReference type="ARBA" id="ARBA00007964"/>
    </source>
</evidence>
<gene>
    <name evidence="4" type="ORF">SAMN06297387_116151</name>
</gene>
<dbReference type="GO" id="GO:0006571">
    <property type="term" value="P:tyrosine biosynthetic process"/>
    <property type="evidence" value="ECO:0007669"/>
    <property type="project" value="InterPro"/>
</dbReference>
<accession>A0A286E0I9</accession>
<evidence type="ECO:0000313" key="4">
    <source>
        <dbReference type="EMBL" id="SOD64427.1"/>
    </source>
</evidence>
<keyword evidence="5" id="KW-1185">Reference proteome</keyword>
<dbReference type="Pfam" id="PF02153">
    <property type="entry name" value="PDH_N"/>
    <property type="match status" value="1"/>
</dbReference>
<dbReference type="OrthoDB" id="9802008at2"/>
<dbReference type="InterPro" id="IPR008927">
    <property type="entry name" value="6-PGluconate_DH-like_C_sf"/>
</dbReference>
<name>A0A286E0I9_9ACTN</name>
<evidence type="ECO:0000313" key="5">
    <source>
        <dbReference type="Proteomes" id="UP000219072"/>
    </source>
</evidence>
<dbReference type="Gene3D" id="1.10.3660.10">
    <property type="entry name" value="6-phosphogluconate dehydrogenase C-terminal like domain"/>
    <property type="match status" value="1"/>
</dbReference>
<evidence type="ECO:0000256" key="2">
    <source>
        <dbReference type="ARBA" id="ARBA00023002"/>
    </source>
</evidence>
<dbReference type="Gene3D" id="3.40.50.720">
    <property type="entry name" value="NAD(P)-binding Rossmann-like Domain"/>
    <property type="match status" value="1"/>
</dbReference>
<reference evidence="4 5" key="1">
    <citation type="submission" date="2017-09" db="EMBL/GenBank/DDBJ databases">
        <authorList>
            <person name="Ehlers B."/>
            <person name="Leendertz F.H."/>
        </authorList>
    </citation>
    <scope>NUCLEOTIDE SEQUENCE [LARGE SCALE GENOMIC DNA]</scope>
    <source>
        <strain evidence="4 5">CGMCC 4.7095</strain>
    </source>
</reference>
<proteinExistence type="inferred from homology"/>
<dbReference type="NCBIfam" id="NF005112">
    <property type="entry name" value="PRK06545.2-4"/>
    <property type="match status" value="1"/>
</dbReference>
<organism evidence="4 5">
    <name type="scientific">Streptomyces zhaozhouensis</name>
    <dbReference type="NCBI Taxonomy" id="1300267"/>
    <lineage>
        <taxon>Bacteria</taxon>
        <taxon>Bacillati</taxon>
        <taxon>Actinomycetota</taxon>
        <taxon>Actinomycetes</taxon>
        <taxon>Kitasatosporales</taxon>
        <taxon>Streptomycetaceae</taxon>
        <taxon>Streptomyces</taxon>
    </lineage>
</organism>
<dbReference type="SUPFAM" id="SSF51735">
    <property type="entry name" value="NAD(P)-binding Rossmann-fold domains"/>
    <property type="match status" value="1"/>
</dbReference>
<dbReference type="PANTHER" id="PTHR21363">
    <property type="entry name" value="PREPHENATE DEHYDROGENASE"/>
    <property type="match status" value="1"/>
</dbReference>